<sequence length="84" mass="9910">MENTYVMINHGRIYKEPLTGPNPKGMTAWFDRRVFAEKGYKVTGCMSTYNIQCVKLDPNNPFDERIIRQQEDMDRDDDTDEEDD</sequence>
<reference evidence="2" key="1">
    <citation type="journal article" date="2020" name="Nature">
        <title>Giant virus diversity and host interactions through global metagenomics.</title>
        <authorList>
            <person name="Schulz F."/>
            <person name="Roux S."/>
            <person name="Paez-Espino D."/>
            <person name="Jungbluth S."/>
            <person name="Walsh D.A."/>
            <person name="Denef V.J."/>
            <person name="McMahon K.D."/>
            <person name="Konstantinidis K.T."/>
            <person name="Eloe-Fadrosh E.A."/>
            <person name="Kyrpides N.C."/>
            <person name="Woyke T."/>
        </authorList>
    </citation>
    <scope>NUCLEOTIDE SEQUENCE</scope>
    <source>
        <strain evidence="2">GVMAG-M-3300023174-189</strain>
    </source>
</reference>
<dbReference type="AlphaFoldDB" id="A0A6C0DKK8"/>
<feature type="region of interest" description="Disordered" evidence="1">
    <location>
        <begin position="65"/>
        <end position="84"/>
    </location>
</feature>
<protein>
    <submittedName>
        <fullName evidence="2">Uncharacterized protein</fullName>
    </submittedName>
</protein>
<proteinExistence type="predicted"/>
<name>A0A6C0DKK8_9ZZZZ</name>
<feature type="compositionally biased region" description="Acidic residues" evidence="1">
    <location>
        <begin position="73"/>
        <end position="84"/>
    </location>
</feature>
<dbReference type="EMBL" id="MN739626">
    <property type="protein sequence ID" value="QHT16459.1"/>
    <property type="molecule type" value="Genomic_DNA"/>
</dbReference>
<organism evidence="2">
    <name type="scientific">viral metagenome</name>
    <dbReference type="NCBI Taxonomy" id="1070528"/>
    <lineage>
        <taxon>unclassified sequences</taxon>
        <taxon>metagenomes</taxon>
        <taxon>organismal metagenomes</taxon>
    </lineage>
</organism>
<evidence type="ECO:0000313" key="2">
    <source>
        <dbReference type="EMBL" id="QHT16459.1"/>
    </source>
</evidence>
<evidence type="ECO:0000256" key="1">
    <source>
        <dbReference type="SAM" id="MobiDB-lite"/>
    </source>
</evidence>
<accession>A0A6C0DKK8</accession>